<comment type="similarity">
    <text evidence="1">Belongs to the FliN/MopA/SpaO family.</text>
</comment>
<name>A0A2K9MGQ0_9RHOB</name>
<feature type="domain" description="Flagellar motor switch protein FliN-like C-terminal" evidence="2">
    <location>
        <begin position="10"/>
        <end position="79"/>
    </location>
</feature>
<dbReference type="PRINTS" id="PR00956">
    <property type="entry name" value="FLGMOTORFLIN"/>
</dbReference>
<dbReference type="EMBL" id="CP025583">
    <property type="protein sequence ID" value="AUM74793.1"/>
    <property type="molecule type" value="Genomic_DNA"/>
</dbReference>
<reference evidence="4" key="1">
    <citation type="submission" date="2017-12" db="EMBL/GenBank/DDBJ databases">
        <title>Genomic analysis of Paracoccus sp. CBA4604.</title>
        <authorList>
            <person name="Roh S.W."/>
            <person name="Kim J.Y."/>
            <person name="Kim J.S."/>
        </authorList>
    </citation>
    <scope>NUCLEOTIDE SEQUENCE [LARGE SCALE GENOMIC DNA]</scope>
    <source>
        <strain evidence="4">CBA4604</strain>
    </source>
</reference>
<dbReference type="GO" id="GO:0009425">
    <property type="term" value="C:bacterial-type flagellum basal body"/>
    <property type="evidence" value="ECO:0007669"/>
    <property type="project" value="InterPro"/>
</dbReference>
<gene>
    <name evidence="3" type="ORF">CYR75_11325</name>
</gene>
<dbReference type="GO" id="GO:0003774">
    <property type="term" value="F:cytoskeletal motor activity"/>
    <property type="evidence" value="ECO:0007669"/>
    <property type="project" value="InterPro"/>
</dbReference>
<dbReference type="OrthoDB" id="9790303at2"/>
<evidence type="ECO:0000259" key="2">
    <source>
        <dbReference type="Pfam" id="PF01052"/>
    </source>
</evidence>
<dbReference type="SUPFAM" id="SSF101801">
    <property type="entry name" value="Surface presentation of antigens (SPOA)"/>
    <property type="match status" value="1"/>
</dbReference>
<dbReference type="Gene3D" id="2.30.330.10">
    <property type="entry name" value="SpoA-like"/>
    <property type="match status" value="1"/>
</dbReference>
<accession>A0A2K9MGQ0</accession>
<proteinExistence type="inferred from homology"/>
<dbReference type="KEGG" id="paru:CYR75_11325"/>
<keyword evidence="4" id="KW-1185">Reference proteome</keyword>
<dbReference type="Pfam" id="PF01052">
    <property type="entry name" value="FliMN_C"/>
    <property type="match status" value="1"/>
</dbReference>
<evidence type="ECO:0000313" key="4">
    <source>
        <dbReference type="Proteomes" id="UP000234882"/>
    </source>
</evidence>
<dbReference type="InterPro" id="IPR036429">
    <property type="entry name" value="SpoA-like_sf"/>
</dbReference>
<protein>
    <recommendedName>
        <fullName evidence="2">Flagellar motor switch protein FliN-like C-terminal domain-containing protein</fullName>
    </recommendedName>
</protein>
<dbReference type="InterPro" id="IPR001543">
    <property type="entry name" value="FliN-like_C"/>
</dbReference>
<dbReference type="RefSeq" id="WP_101500138.1">
    <property type="nucleotide sequence ID" value="NZ_CP025583.1"/>
</dbReference>
<dbReference type="AlphaFoldDB" id="A0A2K9MGQ0"/>
<dbReference type="GO" id="GO:0071973">
    <property type="term" value="P:bacterial-type flagellum-dependent cell motility"/>
    <property type="evidence" value="ECO:0007669"/>
    <property type="project" value="InterPro"/>
</dbReference>
<dbReference type="Proteomes" id="UP000234882">
    <property type="component" value="Chromosome"/>
</dbReference>
<organism evidence="3 4">
    <name type="scientific">Paracoccus jeotgali</name>
    <dbReference type="NCBI Taxonomy" id="2065379"/>
    <lineage>
        <taxon>Bacteria</taxon>
        <taxon>Pseudomonadati</taxon>
        <taxon>Pseudomonadota</taxon>
        <taxon>Alphaproteobacteria</taxon>
        <taxon>Rhodobacterales</taxon>
        <taxon>Paracoccaceae</taxon>
        <taxon>Paracoccus</taxon>
    </lineage>
</organism>
<evidence type="ECO:0000313" key="3">
    <source>
        <dbReference type="EMBL" id="AUM74793.1"/>
    </source>
</evidence>
<sequence>MELNPTVLTDNIPVEISVRIGRRRMTVAELSNLRENDILPLNQAVDDAVEICVGDHVVAYAELVADEGDSGRLNLRITRAAGEAS</sequence>
<dbReference type="GO" id="GO:0006935">
    <property type="term" value="P:chemotaxis"/>
    <property type="evidence" value="ECO:0007669"/>
    <property type="project" value="InterPro"/>
</dbReference>
<evidence type="ECO:0000256" key="1">
    <source>
        <dbReference type="ARBA" id="ARBA00009226"/>
    </source>
</evidence>
<dbReference type="InterPro" id="IPR001172">
    <property type="entry name" value="FliN_T3SS_HrcQb"/>
</dbReference>